<feature type="transmembrane region" description="Helical" evidence="1">
    <location>
        <begin position="195"/>
        <end position="215"/>
    </location>
</feature>
<reference evidence="2" key="1">
    <citation type="submission" date="2022-03" db="EMBL/GenBank/DDBJ databases">
        <title>De novo assembled genomes of Belliella spp. (Cyclobacteriaceae) strains.</title>
        <authorList>
            <person name="Szabo A."/>
            <person name="Korponai K."/>
            <person name="Felfoldi T."/>
        </authorList>
    </citation>
    <scope>NUCLEOTIDE SEQUENCE</scope>
    <source>
        <strain evidence="2">DSM 111904</strain>
    </source>
</reference>
<feature type="transmembrane region" description="Helical" evidence="1">
    <location>
        <begin position="49"/>
        <end position="70"/>
    </location>
</feature>
<dbReference type="RefSeq" id="WP_241350229.1">
    <property type="nucleotide sequence ID" value="NZ_JAKZGP010000125.1"/>
</dbReference>
<gene>
    <name evidence="2" type="ORF">MM239_20640</name>
</gene>
<protein>
    <recommendedName>
        <fullName evidence="4">DoxX protein</fullName>
    </recommendedName>
</protein>
<evidence type="ECO:0000313" key="3">
    <source>
        <dbReference type="Proteomes" id="UP001165489"/>
    </source>
</evidence>
<dbReference type="EMBL" id="JAKZGP010000125">
    <property type="protein sequence ID" value="MCH7411807.1"/>
    <property type="molecule type" value="Genomic_DNA"/>
</dbReference>
<evidence type="ECO:0000313" key="2">
    <source>
        <dbReference type="EMBL" id="MCH7411807.1"/>
    </source>
</evidence>
<feature type="transmembrane region" description="Helical" evidence="1">
    <location>
        <begin position="77"/>
        <end position="95"/>
    </location>
</feature>
<feature type="transmembrane region" description="Helical" evidence="1">
    <location>
        <begin position="101"/>
        <end position="117"/>
    </location>
</feature>
<feature type="transmembrane region" description="Helical" evidence="1">
    <location>
        <begin position="9"/>
        <end position="29"/>
    </location>
</feature>
<sequence length="259" mass="29376">MNNRQLTALMIRLALGFIYLSAGLSRLAPEYLGNIIGPVYLPEILKSDFIIFIWYSSAIYEVIVGSLILSQKYSPHGLLLVIPLSIALLILTIFLGFGATPIFNCFFTIFLIFALIQEKIPYKKILQGDSTALNRSKTPQLYPAKQLSLLSLTLIILTIGLIFWQGYHLNILASLAILGITINLFQFRNYYKTDYFFIFLFFAIAMIALNGNIIKHTLNNFIYWQFGLIGFAMLLFLLRIGISRLIGTAGQKSRSKFYT</sequence>
<dbReference type="Proteomes" id="UP001165489">
    <property type="component" value="Unassembled WGS sequence"/>
</dbReference>
<feature type="transmembrane region" description="Helical" evidence="1">
    <location>
        <begin position="221"/>
        <end position="242"/>
    </location>
</feature>
<keyword evidence="3" id="KW-1185">Reference proteome</keyword>
<accession>A0ABS9V5W1</accession>
<feature type="transmembrane region" description="Helical" evidence="1">
    <location>
        <begin position="147"/>
        <end position="165"/>
    </location>
</feature>
<comment type="caution">
    <text evidence="2">The sequence shown here is derived from an EMBL/GenBank/DDBJ whole genome shotgun (WGS) entry which is preliminary data.</text>
</comment>
<organism evidence="2 3">
    <name type="scientific">Belliella filtrata</name>
    <dbReference type="NCBI Taxonomy" id="2923435"/>
    <lineage>
        <taxon>Bacteria</taxon>
        <taxon>Pseudomonadati</taxon>
        <taxon>Bacteroidota</taxon>
        <taxon>Cytophagia</taxon>
        <taxon>Cytophagales</taxon>
        <taxon>Cyclobacteriaceae</taxon>
        <taxon>Belliella</taxon>
    </lineage>
</organism>
<keyword evidence="1" id="KW-1133">Transmembrane helix</keyword>
<keyword evidence="1" id="KW-0472">Membrane</keyword>
<name>A0ABS9V5W1_9BACT</name>
<evidence type="ECO:0000256" key="1">
    <source>
        <dbReference type="SAM" id="Phobius"/>
    </source>
</evidence>
<proteinExistence type="predicted"/>
<keyword evidence="1" id="KW-0812">Transmembrane</keyword>
<evidence type="ECO:0008006" key="4">
    <source>
        <dbReference type="Google" id="ProtNLM"/>
    </source>
</evidence>